<protein>
    <submittedName>
        <fullName evidence="9">Peptide/nickel transport system permease protein</fullName>
    </submittedName>
</protein>
<dbReference type="Proteomes" id="UP000248021">
    <property type="component" value="Unassembled WGS sequence"/>
</dbReference>
<sequence length="266" mass="28820">MLGFTIVAFMTLVAILAGWLITQDPLRIQMRYRFQPPFSGQFWLGTDHLGRDLYSRLVMGARVSLRIGFWVMIVSGVLGTIIGACAGYFRAFDGIIMRCMDALMAFPSIMLAIAIAAALGPSDLNVVLALSAIYVPTTARIVRASVLVVREMSYVEAAVSAGVKPFIVLLRHVLPNSFAPLIVQLSFIFAYAVLAEAVLSFLGVGTPPPTPSWGNIIADGRSYIREAPWITLIPGIAVTLTVLALNLLGDALRDVLDPRLKDRADA</sequence>
<dbReference type="PANTHER" id="PTHR43386">
    <property type="entry name" value="OLIGOPEPTIDE TRANSPORT SYSTEM PERMEASE PROTEIN APPC"/>
    <property type="match status" value="1"/>
</dbReference>
<evidence type="ECO:0000313" key="9">
    <source>
        <dbReference type="EMBL" id="PXW64859.1"/>
    </source>
</evidence>
<evidence type="ECO:0000256" key="3">
    <source>
        <dbReference type="ARBA" id="ARBA00022475"/>
    </source>
</evidence>
<dbReference type="GO" id="GO:0005886">
    <property type="term" value="C:plasma membrane"/>
    <property type="evidence" value="ECO:0007669"/>
    <property type="project" value="UniProtKB-SubCell"/>
</dbReference>
<evidence type="ECO:0000256" key="6">
    <source>
        <dbReference type="ARBA" id="ARBA00023136"/>
    </source>
</evidence>
<comment type="caution">
    <text evidence="9">The sequence shown here is derived from an EMBL/GenBank/DDBJ whole genome shotgun (WGS) entry which is preliminary data.</text>
</comment>
<dbReference type="InterPro" id="IPR050366">
    <property type="entry name" value="BP-dependent_transpt_permease"/>
</dbReference>
<organism evidence="9 10">
    <name type="scientific">Chelatococcus asaccharovorans</name>
    <dbReference type="NCBI Taxonomy" id="28210"/>
    <lineage>
        <taxon>Bacteria</taxon>
        <taxon>Pseudomonadati</taxon>
        <taxon>Pseudomonadota</taxon>
        <taxon>Alphaproteobacteria</taxon>
        <taxon>Hyphomicrobiales</taxon>
        <taxon>Chelatococcaceae</taxon>
        <taxon>Chelatococcus</taxon>
    </lineage>
</organism>
<comment type="similarity">
    <text evidence="7">Belongs to the binding-protein-dependent transport system permease family.</text>
</comment>
<keyword evidence="10" id="KW-1185">Reference proteome</keyword>
<feature type="transmembrane region" description="Helical" evidence="7">
    <location>
        <begin position="67"/>
        <end position="89"/>
    </location>
</feature>
<gene>
    <name evidence="9" type="ORF">C7450_101618</name>
</gene>
<comment type="subcellular location">
    <subcellularLocation>
        <location evidence="1 7">Cell membrane</location>
        <topology evidence="1 7">Multi-pass membrane protein</topology>
    </subcellularLocation>
</comment>
<keyword evidence="5 7" id="KW-1133">Transmembrane helix</keyword>
<evidence type="ECO:0000256" key="4">
    <source>
        <dbReference type="ARBA" id="ARBA00022692"/>
    </source>
</evidence>
<dbReference type="InterPro" id="IPR035906">
    <property type="entry name" value="MetI-like_sf"/>
</dbReference>
<proteinExistence type="inferred from homology"/>
<keyword evidence="4 7" id="KW-0812">Transmembrane</keyword>
<evidence type="ECO:0000256" key="7">
    <source>
        <dbReference type="RuleBase" id="RU363032"/>
    </source>
</evidence>
<evidence type="ECO:0000256" key="1">
    <source>
        <dbReference type="ARBA" id="ARBA00004651"/>
    </source>
</evidence>
<keyword evidence="3" id="KW-1003">Cell membrane</keyword>
<reference evidence="9 10" key="1">
    <citation type="submission" date="2018-05" db="EMBL/GenBank/DDBJ databases">
        <title>Genomic Encyclopedia of Type Strains, Phase IV (KMG-IV): sequencing the most valuable type-strain genomes for metagenomic binning, comparative biology and taxonomic classification.</title>
        <authorList>
            <person name="Goeker M."/>
        </authorList>
    </citation>
    <scope>NUCLEOTIDE SEQUENCE [LARGE SCALE GENOMIC DNA]</scope>
    <source>
        <strain evidence="9 10">DSM 6462</strain>
    </source>
</reference>
<evidence type="ECO:0000256" key="5">
    <source>
        <dbReference type="ARBA" id="ARBA00022989"/>
    </source>
</evidence>
<dbReference type="Gene3D" id="1.10.3720.10">
    <property type="entry name" value="MetI-like"/>
    <property type="match status" value="1"/>
</dbReference>
<accession>A0A2V3UI85</accession>
<dbReference type="GO" id="GO:0055085">
    <property type="term" value="P:transmembrane transport"/>
    <property type="evidence" value="ECO:0007669"/>
    <property type="project" value="InterPro"/>
</dbReference>
<dbReference type="InterPro" id="IPR000515">
    <property type="entry name" value="MetI-like"/>
</dbReference>
<evidence type="ECO:0000256" key="2">
    <source>
        <dbReference type="ARBA" id="ARBA00022448"/>
    </source>
</evidence>
<evidence type="ECO:0000313" key="10">
    <source>
        <dbReference type="Proteomes" id="UP000248021"/>
    </source>
</evidence>
<dbReference type="PROSITE" id="PS50928">
    <property type="entry name" value="ABC_TM1"/>
    <property type="match status" value="1"/>
</dbReference>
<evidence type="ECO:0000259" key="8">
    <source>
        <dbReference type="PROSITE" id="PS50928"/>
    </source>
</evidence>
<feature type="transmembrane region" description="Helical" evidence="7">
    <location>
        <begin position="229"/>
        <end position="249"/>
    </location>
</feature>
<dbReference type="EMBL" id="QJJK01000001">
    <property type="protein sequence ID" value="PXW64859.1"/>
    <property type="molecule type" value="Genomic_DNA"/>
</dbReference>
<dbReference type="PANTHER" id="PTHR43386:SF6">
    <property type="entry name" value="ABC TRANSPORTER PERMEASE PROTEIN"/>
    <property type="match status" value="1"/>
</dbReference>
<name>A0A2V3UI85_9HYPH</name>
<dbReference type="AlphaFoldDB" id="A0A2V3UI85"/>
<dbReference type="SUPFAM" id="SSF161098">
    <property type="entry name" value="MetI-like"/>
    <property type="match status" value="1"/>
</dbReference>
<keyword evidence="2 7" id="KW-0813">Transport</keyword>
<dbReference type="Pfam" id="PF00528">
    <property type="entry name" value="BPD_transp_1"/>
    <property type="match status" value="1"/>
</dbReference>
<feature type="transmembrane region" description="Helical" evidence="7">
    <location>
        <begin position="6"/>
        <end position="22"/>
    </location>
</feature>
<feature type="transmembrane region" description="Helical" evidence="7">
    <location>
        <begin position="181"/>
        <end position="204"/>
    </location>
</feature>
<keyword evidence="6 7" id="KW-0472">Membrane</keyword>
<feature type="domain" description="ABC transmembrane type-1" evidence="8">
    <location>
        <begin position="65"/>
        <end position="249"/>
    </location>
</feature>
<dbReference type="CDD" id="cd06261">
    <property type="entry name" value="TM_PBP2"/>
    <property type="match status" value="1"/>
</dbReference>